<feature type="compositionally biased region" description="Gly residues" evidence="8">
    <location>
        <begin position="379"/>
        <end position="399"/>
    </location>
</feature>
<dbReference type="PANTHER" id="PTHR43671:SF13">
    <property type="entry name" value="SERINE_THREONINE-PROTEIN KINASE NEK2"/>
    <property type="match status" value="1"/>
</dbReference>
<feature type="region of interest" description="Disordered" evidence="8">
    <location>
        <begin position="312"/>
        <end position="399"/>
    </location>
</feature>
<dbReference type="InterPro" id="IPR017441">
    <property type="entry name" value="Protein_kinase_ATP_BS"/>
</dbReference>
<dbReference type="Gene3D" id="1.10.510.10">
    <property type="entry name" value="Transferase(Phosphotransferase) domain 1"/>
    <property type="match status" value="1"/>
</dbReference>
<dbReference type="SUPFAM" id="SSF56112">
    <property type="entry name" value="Protein kinase-like (PK-like)"/>
    <property type="match status" value="1"/>
</dbReference>
<keyword evidence="4 7" id="KW-0547">Nucleotide-binding</keyword>
<dbReference type="PROSITE" id="PS50011">
    <property type="entry name" value="PROTEIN_KINASE_DOM"/>
    <property type="match status" value="1"/>
</dbReference>
<evidence type="ECO:0000256" key="6">
    <source>
        <dbReference type="ARBA" id="ARBA00022840"/>
    </source>
</evidence>
<proteinExistence type="inferred from homology"/>
<gene>
    <name evidence="10" type="ORF">ACFP3M_16175</name>
</gene>
<feature type="compositionally biased region" description="Low complexity" evidence="8">
    <location>
        <begin position="463"/>
        <end position="479"/>
    </location>
</feature>
<evidence type="ECO:0000256" key="5">
    <source>
        <dbReference type="ARBA" id="ARBA00022777"/>
    </source>
</evidence>
<dbReference type="RefSeq" id="WP_345083982.1">
    <property type="nucleotide sequence ID" value="NZ_BAAAWG010000007.1"/>
</dbReference>
<reference evidence="11" key="1">
    <citation type="journal article" date="2019" name="Int. J. Syst. Evol. Microbiol.">
        <title>The Global Catalogue of Microorganisms (GCM) 10K type strain sequencing project: providing services to taxonomists for standard genome sequencing and annotation.</title>
        <authorList>
            <consortium name="The Broad Institute Genomics Platform"/>
            <consortium name="The Broad Institute Genome Sequencing Center for Infectious Disease"/>
            <person name="Wu L."/>
            <person name="Ma J."/>
        </authorList>
    </citation>
    <scope>NUCLEOTIDE SEQUENCE [LARGE SCALE GENOMIC DNA]</scope>
    <source>
        <strain evidence="11">CGMCC 1.15809</strain>
    </source>
</reference>
<evidence type="ECO:0000256" key="8">
    <source>
        <dbReference type="SAM" id="MobiDB-lite"/>
    </source>
</evidence>
<dbReference type="InterPro" id="IPR050660">
    <property type="entry name" value="NEK_Ser/Thr_kinase"/>
</dbReference>
<name>A0ABW1FKH1_9ACTN</name>
<accession>A0ABW1FKH1</accession>
<evidence type="ECO:0000256" key="4">
    <source>
        <dbReference type="ARBA" id="ARBA00022741"/>
    </source>
</evidence>
<dbReference type="PROSITE" id="PS00108">
    <property type="entry name" value="PROTEIN_KINASE_ST"/>
    <property type="match status" value="1"/>
</dbReference>
<feature type="binding site" evidence="7">
    <location>
        <position position="61"/>
    </location>
    <ligand>
        <name>ATP</name>
        <dbReference type="ChEBI" id="CHEBI:30616"/>
    </ligand>
</feature>
<dbReference type="InterPro" id="IPR000719">
    <property type="entry name" value="Prot_kinase_dom"/>
</dbReference>
<evidence type="ECO:0000256" key="1">
    <source>
        <dbReference type="ARBA" id="ARBA00010886"/>
    </source>
</evidence>
<dbReference type="CDD" id="cd14014">
    <property type="entry name" value="STKc_PknB_like"/>
    <property type="match status" value="1"/>
</dbReference>
<dbReference type="PROSITE" id="PS00107">
    <property type="entry name" value="PROTEIN_KINASE_ATP"/>
    <property type="match status" value="1"/>
</dbReference>
<dbReference type="Gene3D" id="3.30.200.20">
    <property type="entry name" value="Phosphorylase Kinase, domain 1"/>
    <property type="match status" value="1"/>
</dbReference>
<evidence type="ECO:0000256" key="3">
    <source>
        <dbReference type="ARBA" id="ARBA00022679"/>
    </source>
</evidence>
<evidence type="ECO:0000256" key="2">
    <source>
        <dbReference type="ARBA" id="ARBA00012513"/>
    </source>
</evidence>
<feature type="region of interest" description="Disordered" evidence="8">
    <location>
        <begin position="451"/>
        <end position="484"/>
    </location>
</feature>
<evidence type="ECO:0000313" key="10">
    <source>
        <dbReference type="EMBL" id="MFC5894355.1"/>
    </source>
</evidence>
<dbReference type="Pfam" id="PF00069">
    <property type="entry name" value="Pkinase"/>
    <property type="match status" value="1"/>
</dbReference>
<dbReference type="GO" id="GO:0004674">
    <property type="term" value="F:protein serine/threonine kinase activity"/>
    <property type="evidence" value="ECO:0007669"/>
    <property type="project" value="UniProtKB-EC"/>
</dbReference>
<keyword evidence="5 10" id="KW-0418">Kinase</keyword>
<evidence type="ECO:0000259" key="9">
    <source>
        <dbReference type="PROSITE" id="PS50011"/>
    </source>
</evidence>
<comment type="caution">
    <text evidence="10">The sequence shown here is derived from an EMBL/GenBank/DDBJ whole genome shotgun (WGS) entry which is preliminary data.</text>
</comment>
<organism evidence="10 11">
    <name type="scientific">Streptomyces ramulosus</name>
    <dbReference type="NCBI Taxonomy" id="47762"/>
    <lineage>
        <taxon>Bacteria</taxon>
        <taxon>Bacillati</taxon>
        <taxon>Actinomycetota</taxon>
        <taxon>Actinomycetes</taxon>
        <taxon>Kitasatosporales</taxon>
        <taxon>Streptomycetaceae</taxon>
        <taxon>Streptomyces</taxon>
    </lineage>
</organism>
<dbReference type="PANTHER" id="PTHR43671">
    <property type="entry name" value="SERINE/THREONINE-PROTEIN KINASE NEK"/>
    <property type="match status" value="1"/>
</dbReference>
<protein>
    <recommendedName>
        <fullName evidence="2">non-specific serine/threonine protein kinase</fullName>
        <ecNumber evidence="2">2.7.11.1</ecNumber>
    </recommendedName>
</protein>
<keyword evidence="11" id="KW-1185">Reference proteome</keyword>
<comment type="similarity">
    <text evidence="1">Belongs to the protein kinase superfamily. NEK Ser/Thr protein kinase family. NIMA subfamily.</text>
</comment>
<feature type="domain" description="Protein kinase" evidence="9">
    <location>
        <begin position="33"/>
        <end position="299"/>
    </location>
</feature>
<dbReference type="Proteomes" id="UP001596241">
    <property type="component" value="Unassembled WGS sequence"/>
</dbReference>
<keyword evidence="6 7" id="KW-0067">ATP-binding</keyword>
<dbReference type="SMART" id="SM00220">
    <property type="entry name" value="S_TKc"/>
    <property type="match status" value="1"/>
</dbReference>
<sequence length="620" mass="64269">MAVAAQGEAVIDTHAAAAIGPLLPEDPREIAGYRLLGRVGEGGMGTVYLSRTRGGQPVALKLILPQYRRDAGFRLRFEQEVRAARRVQGYHLVPVVDHDTTGQLPWIASEFVPGVPLDAALAEYGPLPLPAVFQLVGCTARALAAIHAAEVVHRDLKPSNIMLAASGPYVIDFGIARAADATQLTSVGGRIGTPHFMSPEHALGEEVGPAGDFFALGLIAAVAATGRHPYGDGGWMTVAAKIANSAVRPPDLSGYPDTLQPLLRRALAVDPAERITADELIALCERGAGRPLRDTDGWLPAPLTAAIERRERAATHPPEPEPGPAGGATAEADRETRPPGAATSAGATRPPFDAETADRTTVPPPPPGPGHTSRAGSGYPPGAGPAYGQGGGTQGYGGGYGPDAGPAYGQGPAAPPASGGALGGPWKHALMAVAAVVLVVLGVVTVKAMLPDGQPDPGPTPTNDPTTATPTPTPTGDPTHSPEPAYKVLVKDRPFALRAPRDSNSTGVDLDVPRVTGGEVDYDADEIEIGDVLKDRWEFRTTMGKGAGETPEKCLEGAQSNALPSSVDEQEFAKTIPVGTLLCTVTDQHNLAMLKVTAVTPTHDGDLPDVETRLTVWKKG</sequence>
<evidence type="ECO:0000256" key="7">
    <source>
        <dbReference type="PROSITE-ProRule" id="PRU10141"/>
    </source>
</evidence>
<dbReference type="InterPro" id="IPR011009">
    <property type="entry name" value="Kinase-like_dom_sf"/>
</dbReference>
<keyword evidence="3 10" id="KW-0808">Transferase</keyword>
<evidence type="ECO:0000313" key="11">
    <source>
        <dbReference type="Proteomes" id="UP001596241"/>
    </source>
</evidence>
<dbReference type="EMBL" id="JBHSPW010000006">
    <property type="protein sequence ID" value="MFC5894355.1"/>
    <property type="molecule type" value="Genomic_DNA"/>
</dbReference>
<dbReference type="EC" id="2.7.11.1" evidence="2"/>
<dbReference type="InterPro" id="IPR008271">
    <property type="entry name" value="Ser/Thr_kinase_AS"/>
</dbReference>